<keyword evidence="1" id="KW-1133">Transmembrane helix</keyword>
<feature type="transmembrane region" description="Helical" evidence="1">
    <location>
        <begin position="380"/>
        <end position="400"/>
    </location>
</feature>
<protein>
    <submittedName>
        <fullName evidence="2">Sodium ABC transporter permease</fullName>
    </submittedName>
</protein>
<comment type="caution">
    <text evidence="2">The sequence shown here is derived from an EMBL/GenBank/DDBJ whole genome shotgun (WGS) entry which is preliminary data.</text>
</comment>
<feature type="transmembrane region" description="Helical" evidence="1">
    <location>
        <begin position="27"/>
        <end position="50"/>
    </location>
</feature>
<keyword evidence="1" id="KW-0812">Transmembrane</keyword>
<name>A0ABQ2DEW7_9DEIO</name>
<feature type="transmembrane region" description="Helical" evidence="1">
    <location>
        <begin position="188"/>
        <end position="209"/>
    </location>
</feature>
<dbReference type="PANTHER" id="PTHR43471:SF3">
    <property type="entry name" value="ABC TRANSPORTER PERMEASE PROTEIN NATB"/>
    <property type="match status" value="1"/>
</dbReference>
<organism evidence="2 3">
    <name type="scientific">Deinococcus roseus</name>
    <dbReference type="NCBI Taxonomy" id="392414"/>
    <lineage>
        <taxon>Bacteria</taxon>
        <taxon>Thermotogati</taxon>
        <taxon>Deinococcota</taxon>
        <taxon>Deinococci</taxon>
        <taxon>Deinococcales</taxon>
        <taxon>Deinococcaceae</taxon>
        <taxon>Deinococcus</taxon>
    </lineage>
</organism>
<dbReference type="RefSeq" id="WP_189007747.1">
    <property type="nucleotide sequence ID" value="NZ_BMOD01000031.1"/>
</dbReference>
<evidence type="ECO:0000313" key="3">
    <source>
        <dbReference type="Proteomes" id="UP000632222"/>
    </source>
</evidence>
<accession>A0ABQ2DEW7</accession>
<reference evidence="3" key="1">
    <citation type="journal article" date="2019" name="Int. J. Syst. Evol. Microbiol.">
        <title>The Global Catalogue of Microorganisms (GCM) 10K type strain sequencing project: providing services to taxonomists for standard genome sequencing and annotation.</title>
        <authorList>
            <consortium name="The Broad Institute Genomics Platform"/>
            <consortium name="The Broad Institute Genome Sequencing Center for Infectious Disease"/>
            <person name="Wu L."/>
            <person name="Ma J."/>
        </authorList>
    </citation>
    <scope>NUCLEOTIDE SEQUENCE [LARGE SCALE GENOMIC DNA]</scope>
    <source>
        <strain evidence="3">JCM 14370</strain>
    </source>
</reference>
<sequence>MNPRMNLSPLLHIARREILAFILDRKAFYASVLVPLLIIPVLMLGLPVLYGNFIGKTSTEKQQVAVQHLEHLTPEQRDFLETGSGTGSTFQLVPLAKINPESLKKHPVVLDISKPLGQPEARMQLYFNSTNQKSALIGSNLKQALENLKVRLIYEKVDKQLRPLEGPTAFQLAYQDTASKQERQNGMLFFLIPIFLIQFIIIGGQAAAIDTLAGEREKGTFENLLAAPVPIQMVLQAKLLTVIVISLISSACVFLGLSLSRILTLTVLPEILHHLKGVSSSYTQLFGQGIQLDLMGYLLVALVLFSFALISSAVQYHISMTSRSVKEAQSRVAPIGIVIATSALIIQFSDYFQSHNALYFAPVINNMLLIIDILKNQASTLHLGSVLLTNVLVFMVLYRLSMRFFAKNQMAFRNR</sequence>
<feature type="transmembrane region" description="Helical" evidence="1">
    <location>
        <begin position="294"/>
        <end position="318"/>
    </location>
</feature>
<keyword evidence="3" id="KW-1185">Reference proteome</keyword>
<dbReference type="Proteomes" id="UP000632222">
    <property type="component" value="Unassembled WGS sequence"/>
</dbReference>
<evidence type="ECO:0000313" key="2">
    <source>
        <dbReference type="EMBL" id="GGJ54937.1"/>
    </source>
</evidence>
<dbReference type="PANTHER" id="PTHR43471">
    <property type="entry name" value="ABC TRANSPORTER PERMEASE"/>
    <property type="match status" value="1"/>
</dbReference>
<proteinExistence type="predicted"/>
<dbReference type="Pfam" id="PF12679">
    <property type="entry name" value="ABC2_membrane_2"/>
    <property type="match status" value="1"/>
</dbReference>
<evidence type="ECO:0000256" key="1">
    <source>
        <dbReference type="SAM" id="Phobius"/>
    </source>
</evidence>
<keyword evidence="1" id="KW-0472">Membrane</keyword>
<dbReference type="EMBL" id="BMOD01000031">
    <property type="protein sequence ID" value="GGJ54937.1"/>
    <property type="molecule type" value="Genomic_DNA"/>
</dbReference>
<feature type="transmembrane region" description="Helical" evidence="1">
    <location>
        <begin position="330"/>
        <end position="349"/>
    </location>
</feature>
<gene>
    <name evidence="2" type="ORF">GCM10008938_46270</name>
</gene>